<proteinExistence type="predicted"/>
<dbReference type="RefSeq" id="WP_197548665.1">
    <property type="nucleotide sequence ID" value="NZ_CP063164.1"/>
</dbReference>
<sequence length="117" mass="13769">MLKILREYKDGHVEYHFIGSMEGSDLELLKKMMKEDMNRTYRFTFNFRETTHIDANTVKILKEVYVMSVEYACEINLTGLHAQPAIMLEIFQADKLYNIMEPVNNVYGGENEPLYYA</sequence>
<dbReference type="KEGG" id="sinu:IMZ28_00255"/>
<dbReference type="AlphaFoldDB" id="A0A7M1S6H3"/>
<evidence type="ECO:0008006" key="3">
    <source>
        <dbReference type="Google" id="ProtNLM"/>
    </source>
</evidence>
<gene>
    <name evidence="1" type="ORF">IMZ28_00255</name>
</gene>
<dbReference type="SUPFAM" id="SSF52091">
    <property type="entry name" value="SpoIIaa-like"/>
    <property type="match status" value="1"/>
</dbReference>
<evidence type="ECO:0000313" key="1">
    <source>
        <dbReference type="EMBL" id="QOR61960.1"/>
    </source>
</evidence>
<name>A0A7M1S6H3_9BACT</name>
<organism evidence="1 2">
    <name type="scientific">Sulfurovum indicum</name>
    <dbReference type="NCBI Taxonomy" id="2779528"/>
    <lineage>
        <taxon>Bacteria</taxon>
        <taxon>Pseudomonadati</taxon>
        <taxon>Campylobacterota</taxon>
        <taxon>Epsilonproteobacteria</taxon>
        <taxon>Campylobacterales</taxon>
        <taxon>Sulfurovaceae</taxon>
        <taxon>Sulfurovum</taxon>
    </lineage>
</organism>
<keyword evidence="2" id="KW-1185">Reference proteome</keyword>
<dbReference type="EMBL" id="CP063164">
    <property type="protein sequence ID" value="QOR61960.1"/>
    <property type="molecule type" value="Genomic_DNA"/>
</dbReference>
<dbReference type="Proteomes" id="UP000595074">
    <property type="component" value="Chromosome"/>
</dbReference>
<accession>A0A7M1S6H3</accession>
<evidence type="ECO:0000313" key="2">
    <source>
        <dbReference type="Proteomes" id="UP000595074"/>
    </source>
</evidence>
<protein>
    <recommendedName>
        <fullName evidence="3">STAS domain-containing protein</fullName>
    </recommendedName>
</protein>
<dbReference type="InterPro" id="IPR036513">
    <property type="entry name" value="STAS_dom_sf"/>
</dbReference>
<reference evidence="1 2" key="1">
    <citation type="submission" date="2020-10" db="EMBL/GenBank/DDBJ databases">
        <title>The genome of sulfurovum sp.</title>
        <authorList>
            <person name="Xie S."/>
            <person name="Shao Z."/>
            <person name="Jiang L."/>
        </authorList>
    </citation>
    <scope>NUCLEOTIDE SEQUENCE [LARGE SCALE GENOMIC DNA]</scope>
    <source>
        <strain evidence="1 2">ST-419</strain>
    </source>
</reference>